<dbReference type="InterPro" id="IPR045270">
    <property type="entry name" value="STKc_AGC"/>
</dbReference>
<dbReference type="PROSITE" id="PS51285">
    <property type="entry name" value="AGC_KINASE_CTER"/>
    <property type="match status" value="1"/>
</dbReference>
<evidence type="ECO:0000256" key="1">
    <source>
        <dbReference type="ARBA" id="ARBA00022527"/>
    </source>
</evidence>
<feature type="binding site" evidence="7">
    <location>
        <position position="153"/>
    </location>
    <ligand>
        <name>ATP</name>
        <dbReference type="ChEBI" id="CHEBI:30616"/>
    </ligand>
</feature>
<gene>
    <name evidence="10" type="ORF">BSTOLATCC_MIC11388</name>
</gene>
<dbReference type="Gene3D" id="3.30.200.20">
    <property type="entry name" value="Phosphorylase Kinase, domain 1"/>
    <property type="match status" value="1"/>
</dbReference>
<organism evidence="10 11">
    <name type="scientific">Blepharisma stoltei</name>
    <dbReference type="NCBI Taxonomy" id="1481888"/>
    <lineage>
        <taxon>Eukaryota</taxon>
        <taxon>Sar</taxon>
        <taxon>Alveolata</taxon>
        <taxon>Ciliophora</taxon>
        <taxon>Postciliodesmatophora</taxon>
        <taxon>Heterotrichea</taxon>
        <taxon>Heterotrichida</taxon>
        <taxon>Blepharismidae</taxon>
        <taxon>Blepharisma</taxon>
    </lineage>
</organism>
<dbReference type="InterPro" id="IPR000719">
    <property type="entry name" value="Prot_kinase_dom"/>
</dbReference>
<dbReference type="PROSITE" id="PS50011">
    <property type="entry name" value="PROTEIN_KINASE_DOM"/>
    <property type="match status" value="1"/>
</dbReference>
<dbReference type="SMART" id="SM00220">
    <property type="entry name" value="S_TKc"/>
    <property type="match status" value="1"/>
</dbReference>
<dbReference type="Proteomes" id="UP001162131">
    <property type="component" value="Unassembled WGS sequence"/>
</dbReference>
<dbReference type="InterPro" id="IPR011009">
    <property type="entry name" value="Kinase-like_dom_sf"/>
</dbReference>
<keyword evidence="2" id="KW-0597">Phosphoprotein</keyword>
<dbReference type="InterPro" id="IPR008271">
    <property type="entry name" value="Ser/Thr_kinase_AS"/>
</dbReference>
<keyword evidence="6 7" id="KW-0067">ATP-binding</keyword>
<evidence type="ECO:0000256" key="4">
    <source>
        <dbReference type="ARBA" id="ARBA00022741"/>
    </source>
</evidence>
<protein>
    <submittedName>
        <fullName evidence="10">Uncharacterized protein</fullName>
    </submittedName>
</protein>
<evidence type="ECO:0000256" key="7">
    <source>
        <dbReference type="PROSITE-ProRule" id="PRU10141"/>
    </source>
</evidence>
<sequence>MGQTQPKSIIHSQLKSNANNYSYETVEKSKSLLFPKILKIFISNEVFHISVPDDSLTCGWLLSEVIRKYKGDQHIVTLRTKNNIEILDHWLNSFERSLQPIKHYEELIANFGEALNGEISASHFEVIKIIGKGGFSHVVEARKKDNGLLYAIKIMNKDFVRSEDKVNQIFAERNIMSTVNHPFIIKMHWAYQTASELHLVMDFCPGGELFYHLHNAGRFTEDQARFYFAEILLGIEYLHTRDIAYRDLKPENVLLDIDGHVRLTDFGLSKENLGKSERSYSFCGSPEYMSPEMLTGFGHNRSVDFYSLGSLLYEMLTGLPPFYEENRAKMYWKILNEPALIPGYISKAGRDLLQRLLVKIPEDRLGSVRGSEEIKNHPWCSGIDWFKLYDKKIQPPFKPSIHGSNFDLSYMNANENQLSKPVSLGSQKMVAKDEFFGFDYNENMHKQRSKTENMSFLSTETSGSSAHKQIKHSLSSLFTKESHHLKSISNINIEQQASQSLKKDEIMSVEKVTKRRKEDFEEIHHVRKSPLGPEMMSIKIQPKPLRLGIKRNTRRRTSEVDLHRLDDLKKKGKVNVYHRNNVYFDKTAMNVAF</sequence>
<dbReference type="SMART" id="SM00133">
    <property type="entry name" value="S_TK_X"/>
    <property type="match status" value="1"/>
</dbReference>
<comment type="caution">
    <text evidence="10">The sequence shown here is derived from an EMBL/GenBank/DDBJ whole genome shotgun (WGS) entry which is preliminary data.</text>
</comment>
<evidence type="ECO:0000313" key="10">
    <source>
        <dbReference type="EMBL" id="CAG9314381.1"/>
    </source>
</evidence>
<evidence type="ECO:0000259" key="8">
    <source>
        <dbReference type="PROSITE" id="PS50011"/>
    </source>
</evidence>
<dbReference type="SUPFAM" id="SSF56112">
    <property type="entry name" value="Protein kinase-like (PK-like)"/>
    <property type="match status" value="1"/>
</dbReference>
<evidence type="ECO:0000256" key="6">
    <source>
        <dbReference type="ARBA" id="ARBA00022840"/>
    </source>
</evidence>
<evidence type="ECO:0000313" key="11">
    <source>
        <dbReference type="Proteomes" id="UP001162131"/>
    </source>
</evidence>
<feature type="domain" description="AGC-kinase C-terminal" evidence="9">
    <location>
        <begin position="381"/>
        <end position="450"/>
    </location>
</feature>
<dbReference type="PROSITE" id="PS00108">
    <property type="entry name" value="PROTEIN_KINASE_ST"/>
    <property type="match status" value="1"/>
</dbReference>
<dbReference type="GO" id="GO:0004674">
    <property type="term" value="F:protein serine/threonine kinase activity"/>
    <property type="evidence" value="ECO:0007669"/>
    <property type="project" value="UniProtKB-KW"/>
</dbReference>
<dbReference type="PANTHER" id="PTHR24351">
    <property type="entry name" value="RIBOSOMAL PROTEIN S6 KINASE"/>
    <property type="match status" value="1"/>
</dbReference>
<keyword evidence="11" id="KW-1185">Reference proteome</keyword>
<name>A0AAU9IY27_9CILI</name>
<keyword evidence="4 7" id="KW-0547">Nucleotide-binding</keyword>
<keyword evidence="3" id="KW-0808">Transferase</keyword>
<evidence type="ECO:0000256" key="3">
    <source>
        <dbReference type="ARBA" id="ARBA00022679"/>
    </source>
</evidence>
<keyword evidence="5" id="KW-0418">Kinase</keyword>
<dbReference type="PROSITE" id="PS00107">
    <property type="entry name" value="PROTEIN_KINASE_ATP"/>
    <property type="match status" value="1"/>
</dbReference>
<accession>A0AAU9IY27</accession>
<dbReference type="AlphaFoldDB" id="A0AAU9IY27"/>
<dbReference type="InterPro" id="IPR000961">
    <property type="entry name" value="AGC-kinase_C"/>
</dbReference>
<dbReference type="InterPro" id="IPR017441">
    <property type="entry name" value="Protein_kinase_ATP_BS"/>
</dbReference>
<evidence type="ECO:0000256" key="5">
    <source>
        <dbReference type="ARBA" id="ARBA00022777"/>
    </source>
</evidence>
<evidence type="ECO:0000256" key="2">
    <source>
        <dbReference type="ARBA" id="ARBA00022553"/>
    </source>
</evidence>
<dbReference type="Pfam" id="PF00069">
    <property type="entry name" value="Pkinase"/>
    <property type="match status" value="1"/>
</dbReference>
<proteinExistence type="predicted"/>
<dbReference type="FunFam" id="3.30.200.20:FF:000042">
    <property type="entry name" value="Aurora kinase A"/>
    <property type="match status" value="1"/>
</dbReference>
<dbReference type="FunFam" id="1.10.510.10:FF:000008">
    <property type="entry name" value="Non-specific serine/threonine protein kinase"/>
    <property type="match status" value="1"/>
</dbReference>
<reference evidence="10" key="1">
    <citation type="submission" date="2021-09" db="EMBL/GenBank/DDBJ databases">
        <authorList>
            <consortium name="AG Swart"/>
            <person name="Singh M."/>
            <person name="Singh A."/>
            <person name="Seah K."/>
            <person name="Emmerich C."/>
        </authorList>
    </citation>
    <scope>NUCLEOTIDE SEQUENCE</scope>
    <source>
        <strain evidence="10">ATCC30299</strain>
    </source>
</reference>
<dbReference type="EMBL" id="CAJZBQ010000012">
    <property type="protein sequence ID" value="CAG9314381.1"/>
    <property type="molecule type" value="Genomic_DNA"/>
</dbReference>
<dbReference type="GO" id="GO:0005524">
    <property type="term" value="F:ATP binding"/>
    <property type="evidence" value="ECO:0007669"/>
    <property type="project" value="UniProtKB-UniRule"/>
</dbReference>
<dbReference type="Gene3D" id="1.10.510.10">
    <property type="entry name" value="Transferase(Phosphotransferase) domain 1"/>
    <property type="match status" value="1"/>
</dbReference>
<keyword evidence="1" id="KW-0723">Serine/threonine-protein kinase</keyword>
<feature type="domain" description="Protein kinase" evidence="8">
    <location>
        <begin position="124"/>
        <end position="380"/>
    </location>
</feature>
<evidence type="ECO:0000259" key="9">
    <source>
        <dbReference type="PROSITE" id="PS51285"/>
    </source>
</evidence>
<dbReference type="CDD" id="cd05123">
    <property type="entry name" value="STKc_AGC"/>
    <property type="match status" value="1"/>
</dbReference>